<evidence type="ECO:0000313" key="1">
    <source>
        <dbReference type="EMBL" id="AGB03390.1"/>
    </source>
</evidence>
<dbReference type="EMBL" id="CP003167">
    <property type="protein sequence ID" value="AGB03390.1"/>
    <property type="molecule type" value="Genomic_DNA"/>
</dbReference>
<dbReference type="HOGENOM" id="CLU_1357909_0_0_2"/>
<protein>
    <submittedName>
        <fullName evidence="1">Uncharacterized protein</fullName>
    </submittedName>
</protein>
<name>L0HH88_METFS</name>
<accession>L0HH88</accession>
<sequence>MSDPMFVEGPWPCVLGIAIYPKKKWVEASHGGPKDTPPFEHLHYYKDTVRQKITPEITQDNSFRIYCKIFNPDPKYYSYTKISGIIFPGQTLGIETRLMKIGDYKEALIYPEVLSADKRRWFHHKHLEPIESEFPSPSTSESKKSFFFFKYFDLDYRYPQFFDTDEPFTLVFRVSGSPQSNEVGMIFPEQQFTWIHEWDDR</sequence>
<reference evidence="1 2" key="2">
    <citation type="journal article" date="2014" name="Genome Announc.">
        <title>Complete Genome Sequence of Methanoregula formicica SMSPT, a Mesophilic Hydrogenotrophic Methanogen Isolated from a Methanogenic Upflow Anaerobic Sludge Blanket Reactor.</title>
        <authorList>
            <person name="Yamamoto K."/>
            <person name="Tamaki H."/>
            <person name="Cadillo-Quiroz H."/>
            <person name="Imachi H."/>
            <person name="Kyrpides N."/>
            <person name="Woyke T."/>
            <person name="Goodwin L."/>
            <person name="Zinder S.H."/>
            <person name="Kamagata Y."/>
            <person name="Liu W.T."/>
        </authorList>
    </citation>
    <scope>NUCLEOTIDE SEQUENCE [LARGE SCALE GENOMIC DNA]</scope>
    <source>
        <strain evidence="2">DSM 22288 / NBRC 105244 / SMSP</strain>
    </source>
</reference>
<dbReference type="GeneID" id="14309780"/>
<proteinExistence type="predicted"/>
<dbReference type="RefSeq" id="WP_015286352.1">
    <property type="nucleotide sequence ID" value="NC_019943.1"/>
</dbReference>
<evidence type="ECO:0000313" key="2">
    <source>
        <dbReference type="Proteomes" id="UP000010824"/>
    </source>
</evidence>
<dbReference type="AlphaFoldDB" id="L0HH88"/>
<dbReference type="InParanoid" id="L0HH88"/>
<keyword evidence="2" id="KW-1185">Reference proteome</keyword>
<dbReference type="Proteomes" id="UP000010824">
    <property type="component" value="Chromosome"/>
</dbReference>
<reference evidence="2" key="1">
    <citation type="submission" date="2011-12" db="EMBL/GenBank/DDBJ databases">
        <title>Complete sequence of Methanoregula formicicum SMSP.</title>
        <authorList>
            <person name="Lucas S."/>
            <person name="Han J."/>
            <person name="Lapidus A."/>
            <person name="Cheng J.-F."/>
            <person name="Goodwin L."/>
            <person name="Pitluck S."/>
            <person name="Peters L."/>
            <person name="Ovchinnikova G."/>
            <person name="Teshima H."/>
            <person name="Detter J.C."/>
            <person name="Han C."/>
            <person name="Tapia R."/>
            <person name="Land M."/>
            <person name="Hauser L."/>
            <person name="Kyrpides N."/>
            <person name="Ivanova N."/>
            <person name="Pagani I."/>
            <person name="Imachi H."/>
            <person name="Tamaki H."/>
            <person name="Sekiguchi Y."/>
            <person name="Kamagata Y."/>
            <person name="Cadillo-Quiroz H."/>
            <person name="Zinder S."/>
            <person name="Liu W.-T."/>
            <person name="Woyke T."/>
        </authorList>
    </citation>
    <scope>NUCLEOTIDE SEQUENCE [LARGE SCALE GENOMIC DNA]</scope>
    <source>
        <strain evidence="2">DSM 22288 / NBRC 105244 / SMSP</strain>
    </source>
</reference>
<organism evidence="1 2">
    <name type="scientific">Methanoregula formicica (strain DSM 22288 / NBRC 105244 / SMSP)</name>
    <dbReference type="NCBI Taxonomy" id="593750"/>
    <lineage>
        <taxon>Archaea</taxon>
        <taxon>Methanobacteriati</taxon>
        <taxon>Methanobacteriota</taxon>
        <taxon>Stenosarchaea group</taxon>
        <taxon>Methanomicrobia</taxon>
        <taxon>Methanomicrobiales</taxon>
        <taxon>Methanoregulaceae</taxon>
        <taxon>Methanoregula</taxon>
    </lineage>
</organism>
<dbReference type="KEGG" id="mfo:Metfor_2388"/>
<gene>
    <name evidence="1" type="ordered locus">Metfor_2388</name>
</gene>